<evidence type="ECO:0000259" key="2">
    <source>
        <dbReference type="PROSITE" id="PS50076"/>
    </source>
</evidence>
<dbReference type="Proteomes" id="UP000029723">
    <property type="component" value="Unassembled WGS sequence"/>
</dbReference>
<keyword evidence="1" id="KW-0472">Membrane</keyword>
<keyword evidence="1" id="KW-0812">Transmembrane</keyword>
<protein>
    <submittedName>
        <fullName evidence="3">Molecular chaperone DnaJ</fullName>
    </submittedName>
</protein>
<dbReference type="EMBL" id="JRPQ01000062">
    <property type="protein sequence ID" value="KGI22671.1"/>
    <property type="molecule type" value="Genomic_DNA"/>
</dbReference>
<dbReference type="InterPro" id="IPR001623">
    <property type="entry name" value="DnaJ_domain"/>
</dbReference>
<dbReference type="CDD" id="cd06257">
    <property type="entry name" value="DnaJ"/>
    <property type="match status" value="1"/>
</dbReference>
<reference evidence="3 4" key="1">
    <citation type="submission" date="2014-07" db="EMBL/GenBank/DDBJ databases">
        <authorList>
            <person name="McCorrison J."/>
            <person name="Sanka R."/>
            <person name="Torralba M."/>
            <person name="Gillis M."/>
            <person name="Haft D.H."/>
            <person name="Methe B."/>
            <person name="Sutton G."/>
            <person name="Nelson K.E."/>
        </authorList>
    </citation>
    <scope>NUCLEOTIDE SEQUENCE [LARGE SCALE GENOMIC DNA]</scope>
    <source>
        <strain evidence="3 4">S9-PR14</strain>
    </source>
</reference>
<dbReference type="RefSeq" id="WP_036926332.1">
    <property type="nucleotide sequence ID" value="NZ_JRPQ01000062.1"/>
</dbReference>
<evidence type="ECO:0000313" key="4">
    <source>
        <dbReference type="Proteomes" id="UP000029723"/>
    </source>
</evidence>
<dbReference type="Pfam" id="PF05099">
    <property type="entry name" value="TerB"/>
    <property type="match status" value="1"/>
</dbReference>
<dbReference type="InterPro" id="IPR007791">
    <property type="entry name" value="DjlA_N"/>
</dbReference>
<organism evidence="3 4">
    <name type="scientific">Hoylesella timonensis S9-PR14</name>
    <dbReference type="NCBI Taxonomy" id="1401062"/>
    <lineage>
        <taxon>Bacteria</taxon>
        <taxon>Pseudomonadati</taxon>
        <taxon>Bacteroidota</taxon>
        <taxon>Bacteroidia</taxon>
        <taxon>Bacteroidales</taxon>
        <taxon>Prevotellaceae</taxon>
        <taxon>Hoylesella</taxon>
    </lineage>
</organism>
<dbReference type="InterPro" id="IPR036869">
    <property type="entry name" value="J_dom_sf"/>
</dbReference>
<dbReference type="PANTHER" id="PTHR24074">
    <property type="entry name" value="CO-CHAPERONE PROTEIN DJLA"/>
    <property type="match status" value="1"/>
</dbReference>
<name>A0A098YTR6_9BACT</name>
<sequence length="271" mass="30537">MAAGKWIGGLFGFLQGGALGALAGFALGWLFDNEIDAVNEPYQNREHGQTQSHANQRGSQWQRVQAERQRNSFLFSFLALASYIIRADGKVMHSEMELLRNFLRQNFGAIAVKQGEEIILKLFEQQKQMGWQRFQSTIQQACFEIRSQMAYPERLQLLNFLVIMAQVDGHVVTEEINVLKEVAINLELSATDVDSMLNLKDSSSSLEAAYRVLGVSPSASNEEVKNAYRQMALKHHPDKVSTLGDDVRKAAQKKFQEINNAKDLIYKARGI</sequence>
<dbReference type="SUPFAM" id="SSF46565">
    <property type="entry name" value="Chaperone J-domain"/>
    <property type="match status" value="1"/>
</dbReference>
<feature type="transmembrane region" description="Helical" evidence="1">
    <location>
        <begin position="7"/>
        <end position="31"/>
    </location>
</feature>
<dbReference type="Pfam" id="PF00226">
    <property type="entry name" value="DnaJ"/>
    <property type="match status" value="1"/>
</dbReference>
<feature type="domain" description="J" evidence="2">
    <location>
        <begin position="208"/>
        <end position="270"/>
    </location>
</feature>
<accession>A0A098YTR6</accession>
<dbReference type="PROSITE" id="PS50076">
    <property type="entry name" value="DNAJ_2"/>
    <property type="match status" value="1"/>
</dbReference>
<keyword evidence="1" id="KW-1133">Transmembrane helix</keyword>
<dbReference type="PRINTS" id="PR00625">
    <property type="entry name" value="JDOMAIN"/>
</dbReference>
<dbReference type="AlphaFoldDB" id="A0A098YTR6"/>
<gene>
    <name evidence="3" type="ORF">HMPREF9304_03265</name>
</gene>
<dbReference type="OrthoDB" id="9779622at2"/>
<dbReference type="Gene3D" id="1.10.3680.10">
    <property type="entry name" value="TerB-like"/>
    <property type="match status" value="1"/>
</dbReference>
<evidence type="ECO:0000256" key="1">
    <source>
        <dbReference type="SAM" id="Phobius"/>
    </source>
</evidence>
<dbReference type="InterPro" id="IPR050817">
    <property type="entry name" value="DjlA_DnaK_co-chaperone"/>
</dbReference>
<dbReference type="SUPFAM" id="SSF158682">
    <property type="entry name" value="TerB-like"/>
    <property type="match status" value="1"/>
</dbReference>
<dbReference type="Gene3D" id="1.10.287.110">
    <property type="entry name" value="DnaJ domain"/>
    <property type="match status" value="1"/>
</dbReference>
<dbReference type="InterPro" id="IPR029024">
    <property type="entry name" value="TerB-like"/>
</dbReference>
<dbReference type="SMART" id="SM00271">
    <property type="entry name" value="DnaJ"/>
    <property type="match status" value="1"/>
</dbReference>
<proteinExistence type="predicted"/>
<evidence type="ECO:0000313" key="3">
    <source>
        <dbReference type="EMBL" id="KGI22671.1"/>
    </source>
</evidence>
<comment type="caution">
    <text evidence="3">The sequence shown here is derived from an EMBL/GenBank/DDBJ whole genome shotgun (WGS) entry which is preliminary data.</text>
</comment>